<keyword evidence="7" id="KW-1185">Reference proteome</keyword>
<dbReference type="PANTHER" id="PTHR30006">
    <property type="entry name" value="THIAMINE-BINDING PERIPLASMIC PROTEIN-RELATED"/>
    <property type="match status" value="1"/>
</dbReference>
<name>A0ABY4FNQ8_9MICO</name>
<evidence type="ECO:0000256" key="4">
    <source>
        <dbReference type="ARBA" id="ARBA00022764"/>
    </source>
</evidence>
<evidence type="ECO:0000256" key="5">
    <source>
        <dbReference type="SAM" id="SignalP"/>
    </source>
</evidence>
<dbReference type="PROSITE" id="PS51257">
    <property type="entry name" value="PROKAR_LIPOPROTEIN"/>
    <property type="match status" value="1"/>
</dbReference>
<dbReference type="Proteomes" id="UP000831786">
    <property type="component" value="Chromosome"/>
</dbReference>
<keyword evidence="2" id="KW-0813">Transport</keyword>
<sequence length="369" mass="39253">MKGFTARTGALCALTLTGALALTACSGGGDAGGTAEEGEASLSGEILFYDTSGGDVWTGLDETLFADFTEETGVTVVDDYNEASTKFFAAAQNGAVDWSLVFLPSVSDAQTAADNGYLAEIDTSIVPVDQLVEGSYSDTGIEVGTFGMVLAWNEDVWPADGEHPETWEDLYDTEAFPGQRCLFNNPQYGWTLESALLADGVAADELYPLDTDRALAKLETIKDDVTWWSSGAQSIESFENGSCDLGIVWANRAYTAKQDNGFPMGVSWDQAGYANSVWAIPADAPNPEAAQHLLKSVIENVDGQVAFGDRVPTPIPAATAGVEVGDFAETAQPFLPVGENVANAIALDAAYYEEHNAELTDLFNRWVAE</sequence>
<keyword evidence="4" id="KW-0574">Periplasm</keyword>
<dbReference type="SUPFAM" id="SSF53850">
    <property type="entry name" value="Periplasmic binding protein-like II"/>
    <property type="match status" value="1"/>
</dbReference>
<gene>
    <name evidence="6" type="ORF">MUN78_03500</name>
</gene>
<evidence type="ECO:0000256" key="2">
    <source>
        <dbReference type="ARBA" id="ARBA00022448"/>
    </source>
</evidence>
<comment type="subcellular location">
    <subcellularLocation>
        <location evidence="1">Periplasm</location>
    </subcellularLocation>
</comment>
<accession>A0ABY4FNQ8</accession>
<reference evidence="6 7" key="1">
    <citation type="submission" date="2022-04" db="EMBL/GenBank/DDBJ databases">
        <title>Leucobacter sp. isolated from rhizosphere of garlic.</title>
        <authorList>
            <person name="Won M."/>
            <person name="Lee C.-M."/>
            <person name="Woen H.-Y."/>
            <person name="Kwon S.-W."/>
        </authorList>
    </citation>
    <scope>NUCLEOTIDE SEQUENCE [LARGE SCALE GENOMIC DNA]</scope>
    <source>
        <strain evidence="6 7">H21R-40</strain>
    </source>
</reference>
<evidence type="ECO:0000256" key="1">
    <source>
        <dbReference type="ARBA" id="ARBA00004418"/>
    </source>
</evidence>
<proteinExistence type="predicted"/>
<dbReference type="EMBL" id="CP095045">
    <property type="protein sequence ID" value="UOQ57917.1"/>
    <property type="molecule type" value="Genomic_DNA"/>
</dbReference>
<dbReference type="InterPro" id="IPR006059">
    <property type="entry name" value="SBP"/>
</dbReference>
<evidence type="ECO:0000313" key="6">
    <source>
        <dbReference type="EMBL" id="UOQ57917.1"/>
    </source>
</evidence>
<evidence type="ECO:0000256" key="3">
    <source>
        <dbReference type="ARBA" id="ARBA00022729"/>
    </source>
</evidence>
<organism evidence="6 7">
    <name type="scientific">Leucobacter allii</name>
    <dbReference type="NCBI Taxonomy" id="2932247"/>
    <lineage>
        <taxon>Bacteria</taxon>
        <taxon>Bacillati</taxon>
        <taxon>Actinomycetota</taxon>
        <taxon>Actinomycetes</taxon>
        <taxon>Micrococcales</taxon>
        <taxon>Microbacteriaceae</taxon>
        <taxon>Leucobacter</taxon>
    </lineage>
</organism>
<keyword evidence="3 5" id="KW-0732">Signal</keyword>
<feature type="signal peptide" evidence="5">
    <location>
        <begin position="1"/>
        <end position="21"/>
    </location>
</feature>
<feature type="chain" id="PRO_5045857578" evidence="5">
    <location>
        <begin position="22"/>
        <end position="369"/>
    </location>
</feature>
<dbReference type="PANTHER" id="PTHR30006:SF3">
    <property type="entry name" value="THIAMINE-BINDING PERIPLASMIC PROTEIN"/>
    <property type="match status" value="1"/>
</dbReference>
<dbReference type="Pfam" id="PF13416">
    <property type="entry name" value="SBP_bac_8"/>
    <property type="match status" value="1"/>
</dbReference>
<evidence type="ECO:0000313" key="7">
    <source>
        <dbReference type="Proteomes" id="UP000831786"/>
    </source>
</evidence>
<dbReference type="RefSeq" id="WP_244728843.1">
    <property type="nucleotide sequence ID" value="NZ_CP095045.1"/>
</dbReference>
<dbReference type="Gene3D" id="3.40.190.10">
    <property type="entry name" value="Periplasmic binding protein-like II"/>
    <property type="match status" value="2"/>
</dbReference>
<protein>
    <submittedName>
        <fullName evidence="6">Extracellular solute-binding protein</fullName>
    </submittedName>
</protein>